<feature type="region of interest" description="Disordered" evidence="1">
    <location>
        <begin position="92"/>
        <end position="116"/>
    </location>
</feature>
<feature type="region of interest" description="Disordered" evidence="1">
    <location>
        <begin position="31"/>
        <end position="71"/>
    </location>
</feature>
<comment type="caution">
    <text evidence="3">The sequence shown here is derived from an EMBL/GenBank/DDBJ whole genome shotgun (WGS) entry which is preliminary data.</text>
</comment>
<proteinExistence type="predicted"/>
<evidence type="ECO:0000313" key="4">
    <source>
        <dbReference type="Proteomes" id="UP001157910"/>
    </source>
</evidence>
<feature type="chain" id="PRO_5045070191" description="Secreted protein" evidence="2">
    <location>
        <begin position="26"/>
        <end position="116"/>
    </location>
</feature>
<evidence type="ECO:0000256" key="2">
    <source>
        <dbReference type="SAM" id="SignalP"/>
    </source>
</evidence>
<sequence>MRENLIMRKLEVWCLLLLAAVFAHALLPTNEVRTTGSPFSPSTVDVSTEQPRRMAPGQLAAAQPDPSDDALTVLHSGSTASTLAVLVAPREPGRTCAPERPGWRCTRAQPRAPPVA</sequence>
<evidence type="ECO:0000313" key="3">
    <source>
        <dbReference type="EMBL" id="SMP61754.1"/>
    </source>
</evidence>
<name>A0ABY1Q9D1_9SPHN</name>
<evidence type="ECO:0000256" key="1">
    <source>
        <dbReference type="SAM" id="MobiDB-lite"/>
    </source>
</evidence>
<dbReference type="EMBL" id="FXUI01000003">
    <property type="protein sequence ID" value="SMP61754.1"/>
    <property type="molecule type" value="Genomic_DNA"/>
</dbReference>
<accession>A0ABY1Q9D1</accession>
<evidence type="ECO:0008006" key="5">
    <source>
        <dbReference type="Google" id="ProtNLM"/>
    </source>
</evidence>
<reference evidence="3 4" key="1">
    <citation type="submission" date="2017-05" db="EMBL/GenBank/DDBJ databases">
        <authorList>
            <person name="Varghese N."/>
            <person name="Submissions S."/>
        </authorList>
    </citation>
    <scope>NUCLEOTIDE SEQUENCE [LARGE SCALE GENOMIC DNA]</scope>
    <source>
        <strain evidence="3 4">SM16</strain>
    </source>
</reference>
<dbReference type="Proteomes" id="UP001157910">
    <property type="component" value="Unassembled WGS sequence"/>
</dbReference>
<feature type="compositionally biased region" description="Polar residues" evidence="1">
    <location>
        <begin position="31"/>
        <end position="49"/>
    </location>
</feature>
<protein>
    <recommendedName>
        <fullName evidence="5">Secreted protein</fullName>
    </recommendedName>
</protein>
<feature type="signal peptide" evidence="2">
    <location>
        <begin position="1"/>
        <end position="25"/>
    </location>
</feature>
<keyword evidence="2" id="KW-0732">Signal</keyword>
<organism evidence="3 4">
    <name type="scientific">Novosphingobium panipatense</name>
    <dbReference type="NCBI Taxonomy" id="428991"/>
    <lineage>
        <taxon>Bacteria</taxon>
        <taxon>Pseudomonadati</taxon>
        <taxon>Pseudomonadota</taxon>
        <taxon>Alphaproteobacteria</taxon>
        <taxon>Sphingomonadales</taxon>
        <taxon>Sphingomonadaceae</taxon>
        <taxon>Novosphingobium</taxon>
    </lineage>
</organism>
<keyword evidence="4" id="KW-1185">Reference proteome</keyword>
<gene>
    <name evidence="3" type="ORF">SAMN06296065_103307</name>
</gene>